<accession>A0A2H0YY55</accession>
<dbReference type="AlphaFoldDB" id="A0A2H0YY55"/>
<dbReference type="Proteomes" id="UP000231542">
    <property type="component" value="Unassembled WGS sequence"/>
</dbReference>
<evidence type="ECO:0000313" key="1">
    <source>
        <dbReference type="EMBL" id="PIS42672.1"/>
    </source>
</evidence>
<sequence>MSSSTEFEVQEVLRSFGGYNRHVEHVQFKNGREGVRKTLPERFGRPLEEIMQLSKDYQTGLIEVGVSVVPISALFIDGSDGAKRLVEIQPVFGETAENIMADSSTDALPPILKTYLIDIVKPLFRSTKDRKLDIGLDIGPRNGLSNGRGGFSHCDLVPPKIRLENGKVTLEYPEPTDPAVYSIGEVRHFDKGGLILQLLTQLCKRNPDRRQLFQKCLVEFLIEIGEKGIAETIQQTYTQKQIEKLECSGDGYLRLRDAACYVSYLDRYNSRTPQRLNHLFVLLHMQDQLVPTENVEQFKTEVLHWMDEIQGG</sequence>
<evidence type="ECO:0000313" key="2">
    <source>
        <dbReference type="Proteomes" id="UP000231542"/>
    </source>
</evidence>
<organism evidence="1 2">
    <name type="scientific">Candidatus Kerfeldbacteria bacterium CG08_land_8_20_14_0_20_40_16</name>
    <dbReference type="NCBI Taxonomy" id="2014244"/>
    <lineage>
        <taxon>Bacteria</taxon>
        <taxon>Candidatus Kerfeldiibacteriota</taxon>
    </lineage>
</organism>
<gene>
    <name evidence="1" type="ORF">COT24_02355</name>
</gene>
<comment type="caution">
    <text evidence="1">The sequence shown here is derived from an EMBL/GenBank/DDBJ whole genome shotgun (WGS) entry which is preliminary data.</text>
</comment>
<reference evidence="1 2" key="1">
    <citation type="submission" date="2017-09" db="EMBL/GenBank/DDBJ databases">
        <title>Depth-based differentiation of microbial function through sediment-hosted aquifers and enrichment of novel symbionts in the deep terrestrial subsurface.</title>
        <authorList>
            <person name="Probst A.J."/>
            <person name="Ladd B."/>
            <person name="Jarett J.K."/>
            <person name="Geller-Mcgrath D.E."/>
            <person name="Sieber C.M."/>
            <person name="Emerson J.B."/>
            <person name="Anantharaman K."/>
            <person name="Thomas B.C."/>
            <person name="Malmstrom R."/>
            <person name="Stieglmeier M."/>
            <person name="Klingl A."/>
            <person name="Woyke T."/>
            <person name="Ryan C.M."/>
            <person name="Banfield J.F."/>
        </authorList>
    </citation>
    <scope>NUCLEOTIDE SEQUENCE [LARGE SCALE GENOMIC DNA]</scope>
    <source>
        <strain evidence="1">CG08_land_8_20_14_0_20_40_16</strain>
    </source>
</reference>
<proteinExistence type="predicted"/>
<name>A0A2H0YY55_9BACT</name>
<protein>
    <submittedName>
        <fullName evidence="1">Uncharacterized protein</fullName>
    </submittedName>
</protein>
<dbReference type="EMBL" id="PEXU01000029">
    <property type="protein sequence ID" value="PIS42672.1"/>
    <property type="molecule type" value="Genomic_DNA"/>
</dbReference>